<evidence type="ECO:0000256" key="1">
    <source>
        <dbReference type="SAM" id="Coils"/>
    </source>
</evidence>
<feature type="transmembrane region" description="Helical" evidence="2">
    <location>
        <begin position="223"/>
        <end position="243"/>
    </location>
</feature>
<comment type="caution">
    <text evidence="3">The sequence shown here is derived from an EMBL/GenBank/DDBJ whole genome shotgun (WGS) entry which is preliminary data.</text>
</comment>
<feature type="coiled-coil region" evidence="1">
    <location>
        <begin position="43"/>
        <end position="144"/>
    </location>
</feature>
<evidence type="ECO:0000313" key="3">
    <source>
        <dbReference type="EMBL" id="KAF6722059.1"/>
    </source>
</evidence>
<evidence type="ECO:0000256" key="2">
    <source>
        <dbReference type="SAM" id="Phobius"/>
    </source>
</evidence>
<keyword evidence="2" id="KW-0472">Membrane</keyword>
<reference evidence="3" key="1">
    <citation type="journal article" name="BMC Genomics">
        <title>Long-read sequencing and de novo genome assembly of marine medaka (Oryzias melastigma).</title>
        <authorList>
            <person name="Liang P."/>
            <person name="Saqib H.S.A."/>
            <person name="Ni X."/>
            <person name="Shen Y."/>
        </authorList>
    </citation>
    <scope>NUCLEOTIDE SEQUENCE</scope>
    <source>
        <strain evidence="3">Bigg-433</strain>
    </source>
</reference>
<keyword evidence="1" id="KW-0175">Coiled coil</keyword>
<keyword evidence="2" id="KW-1133">Transmembrane helix</keyword>
<accession>A0A834C339</accession>
<keyword evidence="2" id="KW-0812">Transmembrane</keyword>
<protein>
    <submittedName>
        <fullName evidence="3">Uncharacterized protein</fullName>
    </submittedName>
</protein>
<dbReference type="Proteomes" id="UP000646548">
    <property type="component" value="Unassembled WGS sequence"/>
</dbReference>
<sequence length="245" mass="27192">MTTPSKSKSHKVKNVVLALLTLWSIIAIIILVVWATSPNMKGAAQCRAELQDATERLEGAKVNFQKDKVALEEKVMEAREENNQKNREILLLMERLNITNATLEESRQENVVLHGNISALQEEVEQLQQKEANLTAHISLQEERMEVLQQNMTEAFHQTEACNSLRKAADSQTMAAQALTKACDSQKQFLQKQLQKYKGVECDAPAQSKQEEKSPPPSGDASVIVPVCGAPALILLMCTTLLLTT</sequence>
<name>A0A834C339_ORYME</name>
<gene>
    <name evidence="3" type="ORF">FQA47_007654</name>
</gene>
<organism evidence="3 4">
    <name type="scientific">Oryzias melastigma</name>
    <name type="common">Marine medaka</name>
    <dbReference type="NCBI Taxonomy" id="30732"/>
    <lineage>
        <taxon>Eukaryota</taxon>
        <taxon>Metazoa</taxon>
        <taxon>Chordata</taxon>
        <taxon>Craniata</taxon>
        <taxon>Vertebrata</taxon>
        <taxon>Euteleostomi</taxon>
        <taxon>Actinopterygii</taxon>
        <taxon>Neopterygii</taxon>
        <taxon>Teleostei</taxon>
        <taxon>Neoteleostei</taxon>
        <taxon>Acanthomorphata</taxon>
        <taxon>Ovalentaria</taxon>
        <taxon>Atherinomorphae</taxon>
        <taxon>Beloniformes</taxon>
        <taxon>Adrianichthyidae</taxon>
        <taxon>Oryziinae</taxon>
        <taxon>Oryzias</taxon>
    </lineage>
</organism>
<proteinExistence type="predicted"/>
<dbReference type="AlphaFoldDB" id="A0A834C339"/>
<evidence type="ECO:0000313" key="4">
    <source>
        <dbReference type="Proteomes" id="UP000646548"/>
    </source>
</evidence>
<feature type="transmembrane region" description="Helical" evidence="2">
    <location>
        <begin position="12"/>
        <end position="35"/>
    </location>
</feature>
<dbReference type="EMBL" id="WKFB01000471">
    <property type="protein sequence ID" value="KAF6722059.1"/>
    <property type="molecule type" value="Genomic_DNA"/>
</dbReference>